<proteinExistence type="predicted"/>
<evidence type="ECO:0000313" key="1">
    <source>
        <dbReference type="EMBL" id="KAK7843097.1"/>
    </source>
</evidence>
<organism evidence="1 2">
    <name type="scientific">Quercus suber</name>
    <name type="common">Cork oak</name>
    <dbReference type="NCBI Taxonomy" id="58331"/>
    <lineage>
        <taxon>Eukaryota</taxon>
        <taxon>Viridiplantae</taxon>
        <taxon>Streptophyta</taxon>
        <taxon>Embryophyta</taxon>
        <taxon>Tracheophyta</taxon>
        <taxon>Spermatophyta</taxon>
        <taxon>Magnoliopsida</taxon>
        <taxon>eudicotyledons</taxon>
        <taxon>Gunneridae</taxon>
        <taxon>Pentapetalae</taxon>
        <taxon>rosids</taxon>
        <taxon>fabids</taxon>
        <taxon>Fagales</taxon>
        <taxon>Fagaceae</taxon>
        <taxon>Quercus</taxon>
    </lineage>
</organism>
<protein>
    <submittedName>
        <fullName evidence="1">Uncharacterized protein</fullName>
    </submittedName>
</protein>
<dbReference type="EMBL" id="PKMF04000210">
    <property type="protein sequence ID" value="KAK7843097.1"/>
    <property type="molecule type" value="Genomic_DNA"/>
</dbReference>
<accession>A0AAW0KV73</accession>
<sequence length="34" mass="3881">MDHDQQLTEIELQNASLLGAAHRERDPIASFIFN</sequence>
<name>A0AAW0KV73_QUESU</name>
<reference evidence="1 2" key="1">
    <citation type="journal article" date="2018" name="Sci. Data">
        <title>The draft genome sequence of cork oak.</title>
        <authorList>
            <person name="Ramos A.M."/>
            <person name="Usie A."/>
            <person name="Barbosa P."/>
            <person name="Barros P.M."/>
            <person name="Capote T."/>
            <person name="Chaves I."/>
            <person name="Simoes F."/>
            <person name="Abreu I."/>
            <person name="Carrasquinho I."/>
            <person name="Faro C."/>
            <person name="Guimaraes J.B."/>
            <person name="Mendonca D."/>
            <person name="Nobrega F."/>
            <person name="Rodrigues L."/>
            <person name="Saibo N.J.M."/>
            <person name="Varela M.C."/>
            <person name="Egas C."/>
            <person name="Matos J."/>
            <person name="Miguel C.M."/>
            <person name="Oliveira M.M."/>
            <person name="Ricardo C.P."/>
            <person name="Goncalves S."/>
        </authorList>
    </citation>
    <scope>NUCLEOTIDE SEQUENCE [LARGE SCALE GENOMIC DNA]</scope>
    <source>
        <strain evidence="2">cv. HL8</strain>
    </source>
</reference>
<dbReference type="Proteomes" id="UP000237347">
    <property type="component" value="Unassembled WGS sequence"/>
</dbReference>
<gene>
    <name evidence="1" type="ORF">CFP56_012996</name>
</gene>
<keyword evidence="2" id="KW-1185">Reference proteome</keyword>
<evidence type="ECO:0000313" key="2">
    <source>
        <dbReference type="Proteomes" id="UP000237347"/>
    </source>
</evidence>
<comment type="caution">
    <text evidence="1">The sequence shown here is derived from an EMBL/GenBank/DDBJ whole genome shotgun (WGS) entry which is preliminary data.</text>
</comment>
<dbReference type="AlphaFoldDB" id="A0AAW0KV73"/>